<feature type="domain" description="GGDEF" evidence="1">
    <location>
        <begin position="358"/>
        <end position="494"/>
    </location>
</feature>
<dbReference type="PANTHER" id="PTHR44757">
    <property type="entry name" value="DIGUANYLATE CYCLASE DGCP"/>
    <property type="match status" value="1"/>
</dbReference>
<dbReference type="InterPro" id="IPR043128">
    <property type="entry name" value="Rev_trsase/Diguanyl_cyclase"/>
</dbReference>
<dbReference type="Pfam" id="PF08448">
    <property type="entry name" value="PAS_4"/>
    <property type="match status" value="1"/>
</dbReference>
<dbReference type="CDD" id="cd00130">
    <property type="entry name" value="PAS"/>
    <property type="match status" value="1"/>
</dbReference>
<dbReference type="InterPro" id="IPR035965">
    <property type="entry name" value="PAS-like_dom_sf"/>
</dbReference>
<proteinExistence type="predicted"/>
<dbReference type="SUPFAM" id="SSF55073">
    <property type="entry name" value="Nucleotide cyclase"/>
    <property type="match status" value="1"/>
</dbReference>
<dbReference type="InterPro" id="IPR029016">
    <property type="entry name" value="GAF-like_dom_sf"/>
</dbReference>
<dbReference type="Pfam" id="PF00990">
    <property type="entry name" value="GGDEF"/>
    <property type="match status" value="1"/>
</dbReference>
<dbReference type="CDD" id="cd01949">
    <property type="entry name" value="GGDEF"/>
    <property type="match status" value="1"/>
</dbReference>
<name>A0A4R6S2J2_9MICO</name>
<dbReference type="SMART" id="SM00267">
    <property type="entry name" value="GGDEF"/>
    <property type="match status" value="1"/>
</dbReference>
<dbReference type="RefSeq" id="WP_133616485.1">
    <property type="nucleotide sequence ID" value="NZ_SNYA01000003.1"/>
</dbReference>
<reference evidence="2 3" key="1">
    <citation type="submission" date="2019-03" db="EMBL/GenBank/DDBJ databases">
        <title>Genomic analyses of the natural microbiome of Caenorhabditis elegans.</title>
        <authorList>
            <person name="Samuel B."/>
        </authorList>
    </citation>
    <scope>NUCLEOTIDE SEQUENCE [LARGE SCALE GENOMIC DNA]</scope>
    <source>
        <strain evidence="2 3">JUb18</strain>
    </source>
</reference>
<evidence type="ECO:0000313" key="3">
    <source>
        <dbReference type="Proteomes" id="UP000295601"/>
    </source>
</evidence>
<comment type="caution">
    <text evidence="2">The sequence shown here is derived from an EMBL/GenBank/DDBJ whole genome shotgun (WGS) entry which is preliminary data.</text>
</comment>
<dbReference type="Gene3D" id="3.30.450.40">
    <property type="match status" value="1"/>
</dbReference>
<dbReference type="AlphaFoldDB" id="A0A4R6S2J2"/>
<organism evidence="2 3">
    <name type="scientific">Leucobacter luti</name>
    <dbReference type="NCBI Taxonomy" id="340320"/>
    <lineage>
        <taxon>Bacteria</taxon>
        <taxon>Bacillati</taxon>
        <taxon>Actinomycetota</taxon>
        <taxon>Actinomycetes</taxon>
        <taxon>Micrococcales</taxon>
        <taxon>Microbacteriaceae</taxon>
        <taxon>Leucobacter</taxon>
    </lineage>
</organism>
<dbReference type="InterPro" id="IPR003018">
    <property type="entry name" value="GAF"/>
</dbReference>
<dbReference type="InterPro" id="IPR000014">
    <property type="entry name" value="PAS"/>
</dbReference>
<dbReference type="SUPFAM" id="SSF55785">
    <property type="entry name" value="PYP-like sensor domain (PAS domain)"/>
    <property type="match status" value="1"/>
</dbReference>
<dbReference type="SMART" id="SM00065">
    <property type="entry name" value="GAF"/>
    <property type="match status" value="1"/>
</dbReference>
<dbReference type="Gene3D" id="3.30.450.20">
    <property type="entry name" value="PAS domain"/>
    <property type="match status" value="1"/>
</dbReference>
<dbReference type="PANTHER" id="PTHR44757:SF2">
    <property type="entry name" value="BIOFILM ARCHITECTURE MAINTENANCE PROTEIN MBAA"/>
    <property type="match status" value="1"/>
</dbReference>
<dbReference type="PROSITE" id="PS50887">
    <property type="entry name" value="GGDEF"/>
    <property type="match status" value="1"/>
</dbReference>
<protein>
    <submittedName>
        <fullName evidence="2">PAS domain S-box-containing protein/diguanylate cyclase (GGDEF)-like protein</fullName>
    </submittedName>
</protein>
<dbReference type="InterPro" id="IPR013656">
    <property type="entry name" value="PAS_4"/>
</dbReference>
<accession>A0A4R6S2J2</accession>
<evidence type="ECO:0000313" key="2">
    <source>
        <dbReference type="EMBL" id="TDP93493.1"/>
    </source>
</evidence>
<dbReference type="FunFam" id="3.30.70.270:FF:000001">
    <property type="entry name" value="Diguanylate cyclase domain protein"/>
    <property type="match status" value="1"/>
</dbReference>
<dbReference type="InterPro" id="IPR052155">
    <property type="entry name" value="Biofilm_reg_signaling"/>
</dbReference>
<dbReference type="Proteomes" id="UP000295601">
    <property type="component" value="Unassembled WGS sequence"/>
</dbReference>
<dbReference type="EMBL" id="SNYA01000003">
    <property type="protein sequence ID" value="TDP93493.1"/>
    <property type="molecule type" value="Genomic_DNA"/>
</dbReference>
<dbReference type="Gene3D" id="3.30.70.270">
    <property type="match status" value="1"/>
</dbReference>
<dbReference type="InterPro" id="IPR029787">
    <property type="entry name" value="Nucleotide_cyclase"/>
</dbReference>
<evidence type="ECO:0000259" key="1">
    <source>
        <dbReference type="PROSITE" id="PS50887"/>
    </source>
</evidence>
<dbReference type="InterPro" id="IPR000160">
    <property type="entry name" value="GGDEF_dom"/>
</dbReference>
<dbReference type="OrthoDB" id="23692at2"/>
<sequence>MIAGHAAAEHVRLLEHSPAALLAVDLNGAILAHNRALRTWLRISEDAPDLGGRNLIEWLTPSARLLYETRIMPQLFATGHAREVVLDLRDAAGVERPVLCNAELHRDAAGSHSVYIAALDVSGRISFERDLVTARRAADEAHERLALLQEATSALAVARGISDLAEALVVGASRATHAAWTAVRIVAEPKSEDQVAAHLGGSIPLRDRATTHSERRIETWGELPAGWALGGGFASRATQVVCRTPAEIRSALPEMAAELGANGVEAVLLTPIVRGPGVDDQVLGEIICGFRRSRALEADDLEIVHALGLQAERVIEHLQLQEQLRHRALHDGLTGLPNRVLFAERLSQLLATAARTGEACAVLFIDLDGFKAINDGAGHSVGDEVLRLVAARIRSSCRAGDTVSRLGGDEFVVAVSNASRDAVTALAERIRAAVGAPIDDVADGASLSTSVGVVRWDPADHVGHPTADGIMNAADAAMYAAKYGGKNAVVVREWGE</sequence>
<dbReference type="SUPFAM" id="SSF55781">
    <property type="entry name" value="GAF domain-like"/>
    <property type="match status" value="1"/>
</dbReference>
<gene>
    <name evidence="2" type="ORF">EDF62_1474</name>
</gene>
<dbReference type="NCBIfam" id="TIGR00254">
    <property type="entry name" value="GGDEF"/>
    <property type="match status" value="1"/>
</dbReference>
<dbReference type="NCBIfam" id="TIGR00229">
    <property type="entry name" value="sensory_box"/>
    <property type="match status" value="1"/>
</dbReference>
<keyword evidence="3" id="KW-1185">Reference proteome</keyword>